<sequence>MKMKCLLCKHQFHIKCIEGLEIKSTEVIIKLKKCSFKKTQKHELSESAKGKNILIHKGGWYALKCIHGKTTYWTCGVRTKKQKCKAGITEFNFCYTLSKVEHFHSPVKDIENKLLLKKNVR</sequence>
<evidence type="ECO:0000259" key="4">
    <source>
        <dbReference type="Pfam" id="PF04500"/>
    </source>
</evidence>
<evidence type="ECO:0000256" key="1">
    <source>
        <dbReference type="ARBA" id="ARBA00022723"/>
    </source>
</evidence>
<dbReference type="AlphaFoldDB" id="A0A7I8WE71"/>
<keyword evidence="2" id="KW-0863">Zinc-finger</keyword>
<reference evidence="5 6" key="1">
    <citation type="submission" date="2020-08" db="EMBL/GenBank/DDBJ databases">
        <authorList>
            <person name="Hejnol A."/>
        </authorList>
    </citation>
    <scope>NUCLEOTIDE SEQUENCE [LARGE SCALE GENOMIC DNA]</scope>
</reference>
<evidence type="ECO:0000313" key="6">
    <source>
        <dbReference type="Proteomes" id="UP000549394"/>
    </source>
</evidence>
<comment type="caution">
    <text evidence="5">The sequence shown here is derived from an EMBL/GenBank/DDBJ whole genome shotgun (WGS) entry which is preliminary data.</text>
</comment>
<dbReference type="Gene3D" id="2.20.25.240">
    <property type="match status" value="1"/>
</dbReference>
<feature type="domain" description="FLYWCH-type" evidence="4">
    <location>
        <begin position="46"/>
        <end position="89"/>
    </location>
</feature>
<dbReference type="Pfam" id="PF04500">
    <property type="entry name" value="FLYWCH"/>
    <property type="match status" value="1"/>
</dbReference>
<accession>A0A7I8WE71</accession>
<dbReference type="EMBL" id="CAJFCJ010000047">
    <property type="protein sequence ID" value="CAD5126423.1"/>
    <property type="molecule type" value="Genomic_DNA"/>
</dbReference>
<gene>
    <name evidence="5" type="ORF">DGYR_LOCUS13666</name>
</gene>
<evidence type="ECO:0000313" key="5">
    <source>
        <dbReference type="EMBL" id="CAD5126423.1"/>
    </source>
</evidence>
<evidence type="ECO:0000256" key="2">
    <source>
        <dbReference type="ARBA" id="ARBA00022771"/>
    </source>
</evidence>
<organism evidence="5 6">
    <name type="scientific">Dimorphilus gyrociliatus</name>
    <dbReference type="NCBI Taxonomy" id="2664684"/>
    <lineage>
        <taxon>Eukaryota</taxon>
        <taxon>Metazoa</taxon>
        <taxon>Spiralia</taxon>
        <taxon>Lophotrochozoa</taxon>
        <taxon>Annelida</taxon>
        <taxon>Polychaeta</taxon>
        <taxon>Polychaeta incertae sedis</taxon>
        <taxon>Dinophilidae</taxon>
        <taxon>Dimorphilus</taxon>
    </lineage>
</organism>
<name>A0A7I8WE71_9ANNE</name>
<keyword evidence="3" id="KW-0862">Zinc</keyword>
<proteinExistence type="predicted"/>
<dbReference type="Proteomes" id="UP000549394">
    <property type="component" value="Unassembled WGS sequence"/>
</dbReference>
<keyword evidence="1" id="KW-0479">Metal-binding</keyword>
<dbReference type="InterPro" id="IPR007588">
    <property type="entry name" value="Znf_FLYWCH"/>
</dbReference>
<protein>
    <submittedName>
        <fullName evidence="5">DgyrCDS14557</fullName>
    </submittedName>
</protein>
<dbReference type="GO" id="GO:0008270">
    <property type="term" value="F:zinc ion binding"/>
    <property type="evidence" value="ECO:0007669"/>
    <property type="project" value="UniProtKB-KW"/>
</dbReference>
<keyword evidence="6" id="KW-1185">Reference proteome</keyword>
<evidence type="ECO:0000256" key="3">
    <source>
        <dbReference type="ARBA" id="ARBA00022833"/>
    </source>
</evidence>